<accession>A0A1E5UXH3</accession>
<feature type="non-terminal residue" evidence="1">
    <location>
        <position position="1"/>
    </location>
</feature>
<comment type="caution">
    <text evidence="1">The sequence shown here is derived from an EMBL/GenBank/DDBJ whole genome shotgun (WGS) entry which is preliminary data.</text>
</comment>
<dbReference type="AlphaFoldDB" id="A0A1E5UXH3"/>
<keyword evidence="2" id="KW-1185">Reference proteome</keyword>
<sequence length="31" mass="3614">LSGQELPCMCNGTPYHLPLSHQKSWFHFLQN</sequence>
<organism evidence="1 2">
    <name type="scientific">Dichanthelium oligosanthes</name>
    <dbReference type="NCBI Taxonomy" id="888268"/>
    <lineage>
        <taxon>Eukaryota</taxon>
        <taxon>Viridiplantae</taxon>
        <taxon>Streptophyta</taxon>
        <taxon>Embryophyta</taxon>
        <taxon>Tracheophyta</taxon>
        <taxon>Spermatophyta</taxon>
        <taxon>Magnoliopsida</taxon>
        <taxon>Liliopsida</taxon>
        <taxon>Poales</taxon>
        <taxon>Poaceae</taxon>
        <taxon>PACMAD clade</taxon>
        <taxon>Panicoideae</taxon>
        <taxon>Panicodae</taxon>
        <taxon>Paniceae</taxon>
        <taxon>Dichantheliinae</taxon>
        <taxon>Dichanthelium</taxon>
    </lineage>
</organism>
<dbReference type="Proteomes" id="UP000095767">
    <property type="component" value="Unassembled WGS sequence"/>
</dbReference>
<evidence type="ECO:0000313" key="2">
    <source>
        <dbReference type="Proteomes" id="UP000095767"/>
    </source>
</evidence>
<evidence type="ECO:0000313" key="1">
    <source>
        <dbReference type="EMBL" id="OEL17571.1"/>
    </source>
</evidence>
<reference evidence="1 2" key="1">
    <citation type="submission" date="2016-09" db="EMBL/GenBank/DDBJ databases">
        <title>The draft genome of Dichanthelium oligosanthes: A C3 panicoid grass species.</title>
        <authorList>
            <person name="Studer A.J."/>
            <person name="Schnable J.C."/>
            <person name="Brutnell T.P."/>
        </authorList>
    </citation>
    <scope>NUCLEOTIDE SEQUENCE [LARGE SCALE GENOMIC DNA]</scope>
    <source>
        <strain evidence="2">cv. Kellogg 1175</strain>
        <tissue evidence="1">Leaf</tissue>
    </source>
</reference>
<gene>
    <name evidence="1" type="ORF">BAE44_0021411</name>
</gene>
<proteinExistence type="predicted"/>
<name>A0A1E5UXH3_9POAL</name>
<dbReference type="EMBL" id="LWDX02059531">
    <property type="protein sequence ID" value="OEL17571.1"/>
    <property type="molecule type" value="Genomic_DNA"/>
</dbReference>
<protein>
    <submittedName>
        <fullName evidence="1">Uncharacterized protein</fullName>
    </submittedName>
</protein>